<name>A0A2X0JWI4_9ACTN</name>
<gene>
    <name evidence="4" type="ORF">DN069_33480</name>
</gene>
<dbReference type="Proteomes" id="UP000248889">
    <property type="component" value="Unassembled WGS sequence"/>
</dbReference>
<comment type="caution">
    <text evidence="4">The sequence shown here is derived from an EMBL/GenBank/DDBJ whole genome shotgun (WGS) entry which is preliminary data.</text>
</comment>
<proteinExistence type="predicted"/>
<feature type="transmembrane region" description="Helical" evidence="2">
    <location>
        <begin position="150"/>
        <end position="171"/>
    </location>
</feature>
<organism evidence="4 5">
    <name type="scientific">Streptacidiphilus pinicola</name>
    <dbReference type="NCBI Taxonomy" id="2219663"/>
    <lineage>
        <taxon>Bacteria</taxon>
        <taxon>Bacillati</taxon>
        <taxon>Actinomycetota</taxon>
        <taxon>Actinomycetes</taxon>
        <taxon>Kitasatosporales</taxon>
        <taxon>Streptomycetaceae</taxon>
        <taxon>Streptacidiphilus</taxon>
    </lineage>
</organism>
<dbReference type="Pfam" id="PF07885">
    <property type="entry name" value="Ion_trans_2"/>
    <property type="match status" value="1"/>
</dbReference>
<feature type="transmembrane region" description="Helical" evidence="2">
    <location>
        <begin position="125"/>
        <end position="143"/>
    </location>
</feature>
<keyword evidence="2" id="KW-1133">Transmembrane helix</keyword>
<accession>A0A2X0JWI4</accession>
<evidence type="ECO:0000259" key="3">
    <source>
        <dbReference type="Pfam" id="PF07885"/>
    </source>
</evidence>
<keyword evidence="2" id="KW-0472">Membrane</keyword>
<feature type="domain" description="Potassium channel" evidence="3">
    <location>
        <begin position="96"/>
        <end position="174"/>
    </location>
</feature>
<evidence type="ECO:0000313" key="5">
    <source>
        <dbReference type="Proteomes" id="UP000248889"/>
    </source>
</evidence>
<feature type="region of interest" description="Disordered" evidence="1">
    <location>
        <begin position="180"/>
        <end position="207"/>
    </location>
</feature>
<dbReference type="OrthoDB" id="9799090at2"/>
<feature type="transmembrane region" description="Helical" evidence="2">
    <location>
        <begin position="94"/>
        <end position="113"/>
    </location>
</feature>
<keyword evidence="5" id="KW-1185">Reference proteome</keyword>
<sequence length="207" mass="21716">MTGGSSRAAHHASARSQLSPRAIAWTLVRVAGSIIVLTTLYYVLPLDHASLPSVITMLVVGLAGFVTLVVFQVERIVRSPLPGARAAESLATSVPFFILLFAATYVALAGLSPSNFGEHLTHTDGLYFAVTVFATVGFGDITAKTETARLVVTGQMIADLVVLGVAVRVVVGAVRRSRQRMAPPQGMPASPGLLDREDDDPGIGPTP</sequence>
<dbReference type="EMBL" id="QKYN01000166">
    <property type="protein sequence ID" value="RAG81305.1"/>
    <property type="molecule type" value="Genomic_DNA"/>
</dbReference>
<keyword evidence="4" id="KW-0407">Ion channel</keyword>
<keyword evidence="4" id="KW-0813">Transport</keyword>
<evidence type="ECO:0000256" key="2">
    <source>
        <dbReference type="SAM" id="Phobius"/>
    </source>
</evidence>
<keyword evidence="4" id="KW-0406">Ion transport</keyword>
<reference evidence="4 5" key="1">
    <citation type="submission" date="2018-06" db="EMBL/GenBank/DDBJ databases">
        <title>Streptacidiphilus pinicola sp. nov., isolated from pine grove soil.</title>
        <authorList>
            <person name="Roh S.G."/>
            <person name="Park S."/>
            <person name="Kim M.-K."/>
            <person name="Yun B.-R."/>
            <person name="Park J."/>
            <person name="Kim M.J."/>
            <person name="Kim Y.S."/>
            <person name="Kim S.B."/>
        </authorList>
    </citation>
    <scope>NUCLEOTIDE SEQUENCE [LARGE SCALE GENOMIC DNA]</scope>
    <source>
        <strain evidence="4 5">MMS16-CNU450</strain>
    </source>
</reference>
<dbReference type="Gene3D" id="1.10.287.70">
    <property type="match status" value="1"/>
</dbReference>
<protein>
    <submittedName>
        <fullName evidence="4">Two pore domain potassium channel family protein</fullName>
    </submittedName>
</protein>
<evidence type="ECO:0000313" key="4">
    <source>
        <dbReference type="EMBL" id="RAG81305.1"/>
    </source>
</evidence>
<keyword evidence="2" id="KW-0812">Transmembrane</keyword>
<evidence type="ECO:0000256" key="1">
    <source>
        <dbReference type="SAM" id="MobiDB-lite"/>
    </source>
</evidence>
<feature type="transmembrane region" description="Helical" evidence="2">
    <location>
        <begin position="50"/>
        <end position="73"/>
    </location>
</feature>
<feature type="transmembrane region" description="Helical" evidence="2">
    <location>
        <begin position="22"/>
        <end position="44"/>
    </location>
</feature>
<dbReference type="GO" id="GO:0034220">
    <property type="term" value="P:monoatomic ion transmembrane transport"/>
    <property type="evidence" value="ECO:0007669"/>
    <property type="project" value="UniProtKB-KW"/>
</dbReference>
<dbReference type="AlphaFoldDB" id="A0A2X0JWI4"/>
<dbReference type="InterPro" id="IPR013099">
    <property type="entry name" value="K_chnl_dom"/>
</dbReference>
<dbReference type="SUPFAM" id="SSF81324">
    <property type="entry name" value="Voltage-gated potassium channels"/>
    <property type="match status" value="1"/>
</dbReference>
<dbReference type="RefSeq" id="WP_111507009.1">
    <property type="nucleotide sequence ID" value="NZ_QKYN01000166.1"/>
</dbReference>